<proteinExistence type="predicted"/>
<name>A0A1X3RQF1_9GAMM</name>
<reference evidence="6 7" key="1">
    <citation type="submission" date="2016-02" db="EMBL/GenBank/DDBJ databases">
        <title>Species-wide whole genome sequencing reveals diversity, host range in Lonsdalea quercina.</title>
        <authorList>
            <person name="Li Y."/>
        </authorList>
    </citation>
    <scope>NUCLEOTIDE SEQUENCE [LARGE SCALE GENOMIC DNA]</scope>
    <source>
        <strain evidence="6 7">LMG 26264</strain>
    </source>
</reference>
<organism evidence="6 7">
    <name type="scientific">Lonsdalea iberica</name>
    <dbReference type="NCBI Taxonomy" id="1082703"/>
    <lineage>
        <taxon>Bacteria</taxon>
        <taxon>Pseudomonadati</taxon>
        <taxon>Pseudomonadota</taxon>
        <taxon>Gammaproteobacteria</taxon>
        <taxon>Enterobacterales</taxon>
        <taxon>Pectobacteriaceae</taxon>
        <taxon>Lonsdalea</taxon>
    </lineage>
</organism>
<evidence type="ECO:0000256" key="1">
    <source>
        <dbReference type="ARBA" id="ARBA00004514"/>
    </source>
</evidence>
<dbReference type="Pfam" id="PF05400">
    <property type="entry name" value="FliT"/>
    <property type="match status" value="1"/>
</dbReference>
<keyword evidence="4" id="KW-0143">Chaperone</keyword>
<evidence type="ECO:0000256" key="5">
    <source>
        <dbReference type="ARBA" id="ARBA00093797"/>
    </source>
</evidence>
<evidence type="ECO:0000313" key="7">
    <source>
        <dbReference type="Proteomes" id="UP000194020"/>
    </source>
</evidence>
<evidence type="ECO:0000313" key="6">
    <source>
        <dbReference type="EMBL" id="OSN03874.1"/>
    </source>
</evidence>
<comment type="subcellular location">
    <subcellularLocation>
        <location evidence="1">Cytoplasm</location>
        <location evidence="1">Cytosol</location>
    </subcellularLocation>
</comment>
<keyword evidence="3" id="KW-1005">Bacterial flagellum biogenesis</keyword>
<dbReference type="InterPro" id="IPR008622">
    <property type="entry name" value="FliT"/>
</dbReference>
<gene>
    <name evidence="6" type="ORF">AU511_13990</name>
</gene>
<sequence>MEASKSVLACYQQILELSDRMLALAKKTKWAELIEVEQLYLEAVGLLPGLIEYNNKVSSVEQRRIKQCLDTILENETLITQLLESRMNELRGLIGQSVRQQSVNAAYHKFADGDSMLPGGGKE</sequence>
<dbReference type="Gene3D" id="1.20.58.380">
    <property type="entry name" value="Flagellar protein flit"/>
    <property type="match status" value="1"/>
</dbReference>
<evidence type="ECO:0000256" key="3">
    <source>
        <dbReference type="ARBA" id="ARBA00022795"/>
    </source>
</evidence>
<dbReference type="OrthoDB" id="6494117at2"/>
<dbReference type="AlphaFoldDB" id="A0A1X3RQF1"/>
<dbReference type="EMBL" id="LUTP01000045">
    <property type="protein sequence ID" value="OSN03874.1"/>
    <property type="molecule type" value="Genomic_DNA"/>
</dbReference>
<dbReference type="Proteomes" id="UP000194020">
    <property type="component" value="Unassembled WGS sequence"/>
</dbReference>
<evidence type="ECO:0000256" key="2">
    <source>
        <dbReference type="ARBA" id="ARBA00022490"/>
    </source>
</evidence>
<dbReference type="GO" id="GO:0044781">
    <property type="term" value="P:bacterial-type flagellum organization"/>
    <property type="evidence" value="ECO:0007669"/>
    <property type="project" value="UniProtKB-KW"/>
</dbReference>
<evidence type="ECO:0000256" key="4">
    <source>
        <dbReference type="ARBA" id="ARBA00023186"/>
    </source>
</evidence>
<keyword evidence="2" id="KW-0963">Cytoplasm</keyword>
<accession>A0A1X3RQF1</accession>
<dbReference type="RefSeq" id="WP_094110062.1">
    <property type="nucleotide sequence ID" value="NZ_LUTP01000045.1"/>
</dbReference>
<comment type="caution">
    <text evidence="6">The sequence shown here is derived from an EMBL/GenBank/DDBJ whole genome shotgun (WGS) entry which is preliminary data.</text>
</comment>
<protein>
    <recommendedName>
        <fullName evidence="5">Flagellar protein FliT</fullName>
    </recommendedName>
</protein>